<proteinExistence type="predicted"/>
<keyword evidence="2" id="KW-1185">Reference proteome</keyword>
<dbReference type="CTD" id="68917785"/>
<dbReference type="RefSeq" id="XP_045098474.1">
    <property type="nucleotide sequence ID" value="XM_045235660.1"/>
</dbReference>
<dbReference type="GeneID" id="68917785"/>
<dbReference type="EMBL" id="HE600986">
    <property type="protein sequence ID" value="CAR98907.1"/>
    <property type="molecule type" value="Genomic_DNA"/>
</dbReference>
<dbReference type="HOGENOM" id="CLU_3410920_0_0_1"/>
<reference evidence="1 2" key="2">
    <citation type="journal article" date="2011" name="PLoS Genet.">
        <title>Caenorhabditis briggsae recombinant inbred line genotypes reveal inter-strain incompatibility and the evolution of recombination.</title>
        <authorList>
            <person name="Ross J.A."/>
            <person name="Koboldt D.C."/>
            <person name="Staisch J.E."/>
            <person name="Chamberlin H.M."/>
            <person name="Gupta B.P."/>
            <person name="Miller R.D."/>
            <person name="Baird S.E."/>
            <person name="Haag E.S."/>
        </authorList>
    </citation>
    <scope>NUCLEOTIDE SEQUENCE [LARGE SCALE GENOMIC DNA]</scope>
    <source>
        <strain evidence="1 2">AF16</strain>
    </source>
</reference>
<name>B6IG77_CAEBR</name>
<sequence>MLDDFERQNLKILGSKNIFKKTLVNIGIW</sequence>
<gene>
    <name evidence="1" type="ORF">CBG26304</name>
    <name evidence="1" type="ORF">CBG_26304</name>
</gene>
<protein>
    <submittedName>
        <fullName evidence="1">Protein CBG26304</fullName>
    </submittedName>
</protein>
<evidence type="ECO:0000313" key="2">
    <source>
        <dbReference type="Proteomes" id="UP000008549"/>
    </source>
</evidence>
<accession>B6IG77</accession>
<reference evidence="1 2" key="1">
    <citation type="journal article" date="2003" name="PLoS Biol.">
        <title>The genome sequence of Caenorhabditis briggsae: a platform for comparative genomics.</title>
        <authorList>
            <person name="Stein L.D."/>
            <person name="Bao Z."/>
            <person name="Blasiar D."/>
            <person name="Blumenthal T."/>
            <person name="Brent M.R."/>
            <person name="Chen N."/>
            <person name="Chinwalla A."/>
            <person name="Clarke L."/>
            <person name="Clee C."/>
            <person name="Coghlan A."/>
            <person name="Coulson A."/>
            <person name="D'Eustachio P."/>
            <person name="Fitch D.H."/>
            <person name="Fulton L.A."/>
            <person name="Fulton R.E."/>
            <person name="Griffiths-Jones S."/>
            <person name="Harris T.W."/>
            <person name="Hillier L.W."/>
            <person name="Kamath R."/>
            <person name="Kuwabara P.E."/>
            <person name="Mardis E.R."/>
            <person name="Marra M.A."/>
            <person name="Miner T.L."/>
            <person name="Minx P."/>
            <person name="Mullikin J.C."/>
            <person name="Plumb R.W."/>
            <person name="Rogers J."/>
            <person name="Schein J.E."/>
            <person name="Sohrmann M."/>
            <person name="Spieth J."/>
            <person name="Stajich J.E."/>
            <person name="Wei C."/>
            <person name="Willey D."/>
            <person name="Wilson R.K."/>
            <person name="Durbin R."/>
            <person name="Waterston R.H."/>
        </authorList>
    </citation>
    <scope>NUCLEOTIDE SEQUENCE [LARGE SCALE GENOMIC DNA]</scope>
    <source>
        <strain evidence="1 2">AF16</strain>
    </source>
</reference>
<dbReference type="AlphaFoldDB" id="B6IG77"/>
<dbReference type="KEGG" id="cbr:CBG_26304"/>
<evidence type="ECO:0000313" key="1">
    <source>
        <dbReference type="EMBL" id="CAR98907.1"/>
    </source>
</evidence>
<dbReference type="InParanoid" id="B6IG77"/>
<organism evidence="1 2">
    <name type="scientific">Caenorhabditis briggsae</name>
    <dbReference type="NCBI Taxonomy" id="6238"/>
    <lineage>
        <taxon>Eukaryota</taxon>
        <taxon>Metazoa</taxon>
        <taxon>Ecdysozoa</taxon>
        <taxon>Nematoda</taxon>
        <taxon>Chromadorea</taxon>
        <taxon>Rhabditida</taxon>
        <taxon>Rhabditina</taxon>
        <taxon>Rhabditomorpha</taxon>
        <taxon>Rhabditoidea</taxon>
        <taxon>Rhabditidae</taxon>
        <taxon>Peloderinae</taxon>
        <taxon>Caenorhabditis</taxon>
    </lineage>
</organism>
<dbReference type="Proteomes" id="UP000008549">
    <property type="component" value="Unassembled WGS sequence"/>
</dbReference>